<feature type="transmembrane region" description="Helical" evidence="1">
    <location>
        <begin position="12"/>
        <end position="33"/>
    </location>
</feature>
<protein>
    <submittedName>
        <fullName evidence="2">Uncharacterized protein</fullName>
    </submittedName>
</protein>
<dbReference type="AlphaFoldDB" id="A0A2S8GPE7"/>
<keyword evidence="1" id="KW-0472">Membrane</keyword>
<name>A0A2S8GPE7_9BACT</name>
<reference evidence="2 3" key="1">
    <citation type="submission" date="2018-02" db="EMBL/GenBank/DDBJ databases">
        <title>Comparative genomes isolates from brazilian mangrove.</title>
        <authorList>
            <person name="Araujo J.E."/>
            <person name="Taketani R.G."/>
            <person name="Silva M.C.P."/>
            <person name="Loureco M.V."/>
            <person name="Andreote F.D."/>
        </authorList>
    </citation>
    <scope>NUCLEOTIDE SEQUENCE [LARGE SCALE GENOMIC DNA]</scope>
    <source>
        <strain evidence="2 3">Nap-Phe MGV</strain>
    </source>
</reference>
<keyword evidence="1" id="KW-0812">Transmembrane</keyword>
<dbReference type="EMBL" id="PUHZ01000010">
    <property type="protein sequence ID" value="PQO46297.1"/>
    <property type="molecule type" value="Genomic_DNA"/>
</dbReference>
<gene>
    <name evidence="2" type="ORF">C5Y93_09950</name>
</gene>
<keyword evidence="1" id="KW-1133">Transmembrane helix</keyword>
<organism evidence="2 3">
    <name type="scientific">Blastopirellula marina</name>
    <dbReference type="NCBI Taxonomy" id="124"/>
    <lineage>
        <taxon>Bacteria</taxon>
        <taxon>Pseudomonadati</taxon>
        <taxon>Planctomycetota</taxon>
        <taxon>Planctomycetia</taxon>
        <taxon>Pirellulales</taxon>
        <taxon>Pirellulaceae</taxon>
        <taxon>Blastopirellula</taxon>
    </lineage>
</organism>
<evidence type="ECO:0000313" key="3">
    <source>
        <dbReference type="Proteomes" id="UP000237819"/>
    </source>
</evidence>
<accession>A0A2S8GPE7</accession>
<sequence>MSNDLTTLAQTVASGQAVVTVAVIWVLPAAVIAPRRVTFVTFLNVVDLAISRRPIGTVVPVLMAQVPIQKPTIHVVQAAAIVLSNQVMPPTFGSDSRS</sequence>
<proteinExistence type="predicted"/>
<dbReference type="Proteomes" id="UP000237819">
    <property type="component" value="Unassembled WGS sequence"/>
</dbReference>
<evidence type="ECO:0000313" key="2">
    <source>
        <dbReference type="EMBL" id="PQO46297.1"/>
    </source>
</evidence>
<comment type="caution">
    <text evidence="2">The sequence shown here is derived from an EMBL/GenBank/DDBJ whole genome shotgun (WGS) entry which is preliminary data.</text>
</comment>
<evidence type="ECO:0000256" key="1">
    <source>
        <dbReference type="SAM" id="Phobius"/>
    </source>
</evidence>